<evidence type="ECO:0000313" key="1">
    <source>
        <dbReference type="EMBL" id="MFC0864632.1"/>
    </source>
</evidence>
<organism evidence="1 2">
    <name type="scientific">Sphaerimonospora cavernae</name>
    <dbReference type="NCBI Taxonomy" id="1740611"/>
    <lineage>
        <taxon>Bacteria</taxon>
        <taxon>Bacillati</taxon>
        <taxon>Actinomycetota</taxon>
        <taxon>Actinomycetes</taxon>
        <taxon>Streptosporangiales</taxon>
        <taxon>Streptosporangiaceae</taxon>
        <taxon>Sphaerimonospora</taxon>
    </lineage>
</organism>
<proteinExistence type="predicted"/>
<reference evidence="1 2" key="1">
    <citation type="submission" date="2024-09" db="EMBL/GenBank/DDBJ databases">
        <authorList>
            <person name="Sun Q."/>
            <person name="Mori K."/>
        </authorList>
    </citation>
    <scope>NUCLEOTIDE SEQUENCE [LARGE SCALE GENOMIC DNA]</scope>
    <source>
        <strain evidence="1 2">TBRC 1851</strain>
    </source>
</reference>
<gene>
    <name evidence="1" type="ORF">ACFHYQ_20280</name>
</gene>
<accession>A0ABV6U838</accession>
<dbReference type="Proteomes" id="UP001589870">
    <property type="component" value="Unassembled WGS sequence"/>
</dbReference>
<sequence>MTRDPYTYVTVSIDSDGASRVGVSFYTPGLRVSAGVLDSGRPFLDICSKTADVSISTTGAGAVTSTDLAIARQIFNVAASYLADCERLHHQHSGGSSPAISPGGAAAA</sequence>
<evidence type="ECO:0000313" key="2">
    <source>
        <dbReference type="Proteomes" id="UP001589870"/>
    </source>
</evidence>
<protein>
    <submittedName>
        <fullName evidence="1">Uncharacterized protein</fullName>
    </submittedName>
</protein>
<name>A0ABV6U838_9ACTN</name>
<comment type="caution">
    <text evidence="1">The sequence shown here is derived from an EMBL/GenBank/DDBJ whole genome shotgun (WGS) entry which is preliminary data.</text>
</comment>
<dbReference type="EMBL" id="JBHMQT010000044">
    <property type="protein sequence ID" value="MFC0864632.1"/>
    <property type="molecule type" value="Genomic_DNA"/>
</dbReference>
<dbReference type="RefSeq" id="WP_394302724.1">
    <property type="nucleotide sequence ID" value="NZ_JBHMQT010000044.1"/>
</dbReference>
<keyword evidence="2" id="KW-1185">Reference proteome</keyword>